<accession>A0ACB8QGJ1</accession>
<comment type="caution">
    <text evidence="1">The sequence shown here is derived from an EMBL/GenBank/DDBJ whole genome shotgun (WGS) entry which is preliminary data.</text>
</comment>
<evidence type="ECO:0000313" key="1">
    <source>
        <dbReference type="EMBL" id="KAI0030924.1"/>
    </source>
</evidence>
<name>A0ACB8QGJ1_9AGAM</name>
<gene>
    <name evidence="1" type="ORF">K488DRAFT_87325</name>
</gene>
<dbReference type="Proteomes" id="UP000814128">
    <property type="component" value="Unassembled WGS sequence"/>
</dbReference>
<organism evidence="1 2">
    <name type="scientific">Vararia minispora EC-137</name>
    <dbReference type="NCBI Taxonomy" id="1314806"/>
    <lineage>
        <taxon>Eukaryota</taxon>
        <taxon>Fungi</taxon>
        <taxon>Dikarya</taxon>
        <taxon>Basidiomycota</taxon>
        <taxon>Agaricomycotina</taxon>
        <taxon>Agaricomycetes</taxon>
        <taxon>Russulales</taxon>
        <taxon>Lachnocladiaceae</taxon>
        <taxon>Vararia</taxon>
    </lineage>
</organism>
<sequence length="310" mass="33958">MGNTGSALAQMFPPKPKWGVENMPDLSGKVMIVTGGNTGVGKETVKALLSHGAKVYIAARTAEKTKAAIDNLKTETGREAIFLQLDLSDLVSVKRAAQEFLNKESVLHALFNNAGVMTPPITQLTRQGYDMQNGTNVLGHFYFTRLLLPALQAVHAYNPSEKARIVITSSSVMYLTTLNMASFEDGPTRRKMGTTGLYHHSKHANVVLACELARRYGDSIVTTSVNPGNLRTELQRYMTPVQKFFIDLVLYPAPMGALTQLYAGTAPEAAGMNGEFFKPWARVAIARKEAVDPEAGAKLWSWMEIHTKNI</sequence>
<evidence type="ECO:0000313" key="2">
    <source>
        <dbReference type="Proteomes" id="UP000814128"/>
    </source>
</evidence>
<keyword evidence="2" id="KW-1185">Reference proteome</keyword>
<proteinExistence type="predicted"/>
<dbReference type="EMBL" id="MU273600">
    <property type="protein sequence ID" value="KAI0030924.1"/>
    <property type="molecule type" value="Genomic_DNA"/>
</dbReference>
<reference evidence="1" key="1">
    <citation type="submission" date="2021-02" db="EMBL/GenBank/DDBJ databases">
        <authorList>
            <consortium name="DOE Joint Genome Institute"/>
            <person name="Ahrendt S."/>
            <person name="Looney B.P."/>
            <person name="Miyauchi S."/>
            <person name="Morin E."/>
            <person name="Drula E."/>
            <person name="Courty P.E."/>
            <person name="Chicoki N."/>
            <person name="Fauchery L."/>
            <person name="Kohler A."/>
            <person name="Kuo A."/>
            <person name="Labutti K."/>
            <person name="Pangilinan J."/>
            <person name="Lipzen A."/>
            <person name="Riley R."/>
            <person name="Andreopoulos W."/>
            <person name="He G."/>
            <person name="Johnson J."/>
            <person name="Barry K.W."/>
            <person name="Grigoriev I.V."/>
            <person name="Nagy L."/>
            <person name="Hibbett D."/>
            <person name="Henrissat B."/>
            <person name="Matheny P.B."/>
            <person name="Labbe J."/>
            <person name="Martin F."/>
        </authorList>
    </citation>
    <scope>NUCLEOTIDE SEQUENCE</scope>
    <source>
        <strain evidence="1">EC-137</strain>
    </source>
</reference>
<protein>
    <submittedName>
        <fullName evidence="1">NAD(P)-binding protein</fullName>
    </submittedName>
</protein>
<reference evidence="1" key="2">
    <citation type="journal article" date="2022" name="New Phytol.">
        <title>Evolutionary transition to the ectomycorrhizal habit in the genomes of a hyperdiverse lineage of mushroom-forming fungi.</title>
        <authorList>
            <person name="Looney B."/>
            <person name="Miyauchi S."/>
            <person name="Morin E."/>
            <person name="Drula E."/>
            <person name="Courty P.E."/>
            <person name="Kohler A."/>
            <person name="Kuo A."/>
            <person name="LaButti K."/>
            <person name="Pangilinan J."/>
            <person name="Lipzen A."/>
            <person name="Riley R."/>
            <person name="Andreopoulos W."/>
            <person name="He G."/>
            <person name="Johnson J."/>
            <person name="Nolan M."/>
            <person name="Tritt A."/>
            <person name="Barry K.W."/>
            <person name="Grigoriev I.V."/>
            <person name="Nagy L.G."/>
            <person name="Hibbett D."/>
            <person name="Henrissat B."/>
            <person name="Matheny P.B."/>
            <person name="Labbe J."/>
            <person name="Martin F.M."/>
        </authorList>
    </citation>
    <scope>NUCLEOTIDE SEQUENCE</scope>
    <source>
        <strain evidence="1">EC-137</strain>
    </source>
</reference>